<protein>
    <submittedName>
        <fullName evidence="1">ATP-grasp domain-containing protein</fullName>
    </submittedName>
</protein>
<name>A0AC60VZF0_9ARCH</name>
<comment type="caution">
    <text evidence="1">The sequence shown here is derived from an EMBL/GenBank/DDBJ whole genome shotgun (WGS) entry which is preliminary data.</text>
</comment>
<dbReference type="EMBL" id="JACEMZ010000047">
    <property type="protein sequence ID" value="MBA4452834.1"/>
    <property type="molecule type" value="Genomic_DNA"/>
</dbReference>
<sequence length="727" mass="82025">MKIAIVYNKKTIEEKDVINVFGMMTKEHYSEKTVEKVAKSLEKGGHSVKVIEGGMSFIEDMKDFMPKVVAGERPGMVFNMAYGIQGQNRYTHVPAMLEMLGIPYVGSGPEAHAVVQDKVMTKIVLQKNHIPTPGFWVFSTPEDEFDDLVFPVIVKPKMESTSMGMEVVENWDDLRRAVAKQIEKYSQEILVEQFIPGREFAVGLLGNGTHVEVLPIVEIDLGGDPNRIQTITEKKNKPLDKICPAKITEEQENEIKRISLKSFKKLGINDFARVDFRMDENGNVYVLELNSMASLGVTGSYVHAAKTAGYTYDSMINKILDVAAMRYFGESYLHPHEASPETIESQPLRSVIRSHLRSHLTSNEKFLEQIVNNNSNVHNIENVNRLAHTIIKRLENLGFHSQDYREFDVGNMVYLKNHDSETNDILLLSHLDTWYENRDFTPFYKVGNKLYGSGIAESKGGILVMISSLHALRFARKLKKIKCGILLISDDSLGGRYSNKLVHDVSNVSNYIVDLKWGTKEGGVAISCSGVTRYHIDMVHIRRPNETVKEVIPDMCSKVVSWKKISHGTSDARITISNFSAQTSYGRAPDYGKLLLESRYVSAEQGKIFDSEIRRIAKKKLSTNLDVHVAKQVTRAPLEKTERIEQFFQIIQKLAKSAEIKIKSEHRFAPSSLCDVSEDKPMIGSMGPIGSDYRTPNEHIFRDSIVDRGILLALTINKCSSLSREEK</sequence>
<organism evidence="1 2">
    <name type="scientific">Candidatus Nitrosomaritimum aestuariumsis</name>
    <dbReference type="NCBI Taxonomy" id="3342354"/>
    <lineage>
        <taxon>Archaea</taxon>
        <taxon>Nitrososphaerota</taxon>
        <taxon>Nitrososphaeria</taxon>
        <taxon>Nitrosopumilales</taxon>
        <taxon>Nitrosopumilaceae</taxon>
        <taxon>Candidatus Nitrosomaritimum</taxon>
    </lineage>
</organism>
<gene>
    <name evidence="1" type="ORF">H2B03_06690</name>
</gene>
<accession>A0AC60VZF0</accession>
<dbReference type="Proteomes" id="UP000559653">
    <property type="component" value="Unassembled WGS sequence"/>
</dbReference>
<reference evidence="1 2" key="1">
    <citation type="journal article" date="2020" name="Appl. Environ. Microbiol.">
        <title>Genomic Characteristics of a Novel Species of Ammonia-Oxidizing Archaea from the Jiulong River Estuary.</title>
        <authorList>
            <person name="Zou D."/>
            <person name="Wan R."/>
            <person name="Han L."/>
            <person name="Xu M.N."/>
            <person name="Liu Y."/>
            <person name="Liu H."/>
            <person name="Kao S.J."/>
            <person name="Li M."/>
        </authorList>
    </citation>
    <scope>NUCLEOTIDE SEQUENCE [LARGE SCALE GENOMIC DNA]</scope>
    <source>
        <strain evidence="1">W1bin1</strain>
    </source>
</reference>
<proteinExistence type="predicted"/>
<evidence type="ECO:0000313" key="1">
    <source>
        <dbReference type="EMBL" id="MBA4452834.1"/>
    </source>
</evidence>
<evidence type="ECO:0000313" key="2">
    <source>
        <dbReference type="Proteomes" id="UP000559653"/>
    </source>
</evidence>